<feature type="compositionally biased region" description="Polar residues" evidence="4">
    <location>
        <begin position="7"/>
        <end position="23"/>
    </location>
</feature>
<sequence length="527" mass="56583">MGGTFPNAPSSSGTPNETPSNGTIVELYPNPVADGDVGEYLIVDLPVAGNWSLSDGHHETPLPRNASGRTILSRNPEAAAAHVDDEVLRLPGYLPLADDGDRITLAFEGIAVDSVRYERAPEAEVWNREWEGGGYGTGRGGWRPYGYEPHDLPGPHGPADVDVFVLPDASEAPHSAVTGAEERILLAGYTFESARIAEALIAAHRRGVTVRVLVEGRPVGGFSGGTARTLDRLLEAGIEPRVLAGDRRRFSFHHPKYAVVDDRAVVLTENWKPSGTGGAGNRGWGAVVHDGGFAADLADVFDRDASAGDAIPWRRARSNLTTHGSTRSTEEYPTRFEPRRTTANEVELLLAPENAADRLTERIDAADDRILVMVPRTAGPEWRLLEAVIRAADRGVESRVLLSNAWYDREENAALAARLNRRADREGLPLSVAVTEPRGRYGKIHAKGMVIDDSVVIGSLNWNEAAATTNREVLVVLESPQAASYFEATYAADWRGGGVQLPIGLAGGVAIAAATVAVVARREVSFV</sequence>
<dbReference type="InterPro" id="IPR001736">
    <property type="entry name" value="PLipase_D/transphosphatidylase"/>
</dbReference>
<dbReference type="Pfam" id="PF13091">
    <property type="entry name" value="PLDc_2"/>
    <property type="match status" value="2"/>
</dbReference>
<reference evidence="6 7" key="1">
    <citation type="journal article" date="2019" name="Int. J. Syst. Evol. Microbiol.">
        <title>The Global Catalogue of Microorganisms (GCM) 10K type strain sequencing project: providing services to taxonomists for standard genome sequencing and annotation.</title>
        <authorList>
            <consortium name="The Broad Institute Genomics Platform"/>
            <consortium name="The Broad Institute Genome Sequencing Center for Infectious Disease"/>
            <person name="Wu L."/>
            <person name="Ma J."/>
        </authorList>
    </citation>
    <scope>NUCLEOTIDE SEQUENCE [LARGE SCALE GENOMIC DNA]</scope>
    <source>
        <strain evidence="6 7">SKJ47</strain>
    </source>
</reference>
<evidence type="ECO:0000256" key="1">
    <source>
        <dbReference type="ARBA" id="ARBA00022801"/>
    </source>
</evidence>
<keyword evidence="1" id="KW-0378">Hydrolase</keyword>
<keyword evidence="2" id="KW-0442">Lipid degradation</keyword>
<evidence type="ECO:0000256" key="4">
    <source>
        <dbReference type="SAM" id="MobiDB-lite"/>
    </source>
</evidence>
<keyword evidence="3" id="KW-0443">Lipid metabolism</keyword>
<gene>
    <name evidence="6" type="ORF">ACFQE9_12355</name>
</gene>
<dbReference type="Gene3D" id="3.30.870.10">
    <property type="entry name" value="Endonuclease Chain A"/>
    <property type="match status" value="2"/>
</dbReference>
<dbReference type="InterPro" id="IPR051406">
    <property type="entry name" value="PLD_domain"/>
</dbReference>
<dbReference type="EMBL" id="JBHSXL010000009">
    <property type="protein sequence ID" value="MFC6893391.1"/>
    <property type="molecule type" value="Genomic_DNA"/>
</dbReference>
<name>A0ABD5UYU3_9EURY</name>
<dbReference type="SMART" id="SM00155">
    <property type="entry name" value="PLDc"/>
    <property type="match status" value="2"/>
</dbReference>
<organism evidence="6 7">
    <name type="scientific">Halopenitus salinus</name>
    <dbReference type="NCBI Taxonomy" id="1198295"/>
    <lineage>
        <taxon>Archaea</taxon>
        <taxon>Methanobacteriati</taxon>
        <taxon>Methanobacteriota</taxon>
        <taxon>Stenosarchaea group</taxon>
        <taxon>Halobacteria</taxon>
        <taxon>Halobacteriales</taxon>
        <taxon>Haloferacaceae</taxon>
        <taxon>Halopenitus</taxon>
    </lineage>
</organism>
<evidence type="ECO:0000256" key="3">
    <source>
        <dbReference type="ARBA" id="ARBA00023098"/>
    </source>
</evidence>
<dbReference type="AlphaFoldDB" id="A0ABD5UYU3"/>
<dbReference type="PANTHER" id="PTHR43856:SF1">
    <property type="entry name" value="MITOCHONDRIAL CARDIOLIPIN HYDROLASE"/>
    <property type="match status" value="1"/>
</dbReference>
<comment type="caution">
    <text evidence="6">The sequence shown here is derived from an EMBL/GenBank/DDBJ whole genome shotgun (WGS) entry which is preliminary data.</text>
</comment>
<accession>A0ABD5UYU3</accession>
<dbReference type="PROSITE" id="PS50035">
    <property type="entry name" value="PLD"/>
    <property type="match status" value="1"/>
</dbReference>
<dbReference type="CDD" id="cd09128">
    <property type="entry name" value="PLDc_unchar1_2"/>
    <property type="match status" value="1"/>
</dbReference>
<evidence type="ECO:0000313" key="6">
    <source>
        <dbReference type="EMBL" id="MFC6893391.1"/>
    </source>
</evidence>
<dbReference type="Proteomes" id="UP001596296">
    <property type="component" value="Unassembled WGS sequence"/>
</dbReference>
<dbReference type="GO" id="GO:0016787">
    <property type="term" value="F:hydrolase activity"/>
    <property type="evidence" value="ECO:0007669"/>
    <property type="project" value="UniProtKB-KW"/>
</dbReference>
<dbReference type="InterPro" id="IPR025202">
    <property type="entry name" value="PLD-like_dom"/>
</dbReference>
<dbReference type="RefSeq" id="WP_379745017.1">
    <property type="nucleotide sequence ID" value="NZ_JBHSVN010000001.1"/>
</dbReference>
<dbReference type="GO" id="GO:0016042">
    <property type="term" value="P:lipid catabolic process"/>
    <property type="evidence" value="ECO:0007669"/>
    <property type="project" value="UniProtKB-KW"/>
</dbReference>
<feature type="region of interest" description="Disordered" evidence="4">
    <location>
        <begin position="1"/>
        <end position="23"/>
    </location>
</feature>
<dbReference type="PANTHER" id="PTHR43856">
    <property type="entry name" value="CARDIOLIPIN HYDROLASE"/>
    <property type="match status" value="1"/>
</dbReference>
<feature type="domain" description="PLD phosphodiesterase" evidence="5">
    <location>
        <begin position="440"/>
        <end position="466"/>
    </location>
</feature>
<protein>
    <submittedName>
        <fullName evidence="6">Phosphatidylserine/phosphatidylglycerophosphate/ cardiolipin synthase family protein</fullName>
    </submittedName>
</protein>
<proteinExistence type="predicted"/>
<evidence type="ECO:0000313" key="7">
    <source>
        <dbReference type="Proteomes" id="UP001596296"/>
    </source>
</evidence>
<keyword evidence="7" id="KW-1185">Reference proteome</keyword>
<evidence type="ECO:0000259" key="5">
    <source>
        <dbReference type="PROSITE" id="PS50035"/>
    </source>
</evidence>
<dbReference type="SUPFAM" id="SSF56024">
    <property type="entry name" value="Phospholipase D/nuclease"/>
    <property type="match status" value="2"/>
</dbReference>
<evidence type="ECO:0000256" key="2">
    <source>
        <dbReference type="ARBA" id="ARBA00022963"/>
    </source>
</evidence>